<comment type="caution">
    <text evidence="1">The sequence shown here is derived from an EMBL/GenBank/DDBJ whole genome shotgun (WGS) entry which is preliminary data.</text>
</comment>
<protein>
    <submittedName>
        <fullName evidence="1">Uncharacterized protein</fullName>
    </submittedName>
</protein>
<gene>
    <name evidence="1" type="ORF">CASFOL_006220</name>
</gene>
<sequence>MAKSNALRMKIMENQLMEVDDRLKDLDLNVTGIATGQLKTKTNVSLYEAC</sequence>
<accession>A0ABD3E6P6</accession>
<evidence type="ECO:0000313" key="2">
    <source>
        <dbReference type="Proteomes" id="UP001632038"/>
    </source>
</evidence>
<organism evidence="1 2">
    <name type="scientific">Castilleja foliolosa</name>
    <dbReference type="NCBI Taxonomy" id="1961234"/>
    <lineage>
        <taxon>Eukaryota</taxon>
        <taxon>Viridiplantae</taxon>
        <taxon>Streptophyta</taxon>
        <taxon>Embryophyta</taxon>
        <taxon>Tracheophyta</taxon>
        <taxon>Spermatophyta</taxon>
        <taxon>Magnoliopsida</taxon>
        <taxon>eudicotyledons</taxon>
        <taxon>Gunneridae</taxon>
        <taxon>Pentapetalae</taxon>
        <taxon>asterids</taxon>
        <taxon>lamiids</taxon>
        <taxon>Lamiales</taxon>
        <taxon>Orobanchaceae</taxon>
        <taxon>Pedicularideae</taxon>
        <taxon>Castillejinae</taxon>
        <taxon>Castilleja</taxon>
    </lineage>
</organism>
<dbReference type="Proteomes" id="UP001632038">
    <property type="component" value="Unassembled WGS sequence"/>
</dbReference>
<dbReference type="EMBL" id="JAVIJP010000007">
    <property type="protein sequence ID" value="KAL3649817.1"/>
    <property type="molecule type" value="Genomic_DNA"/>
</dbReference>
<evidence type="ECO:0000313" key="1">
    <source>
        <dbReference type="EMBL" id="KAL3649817.1"/>
    </source>
</evidence>
<dbReference type="AlphaFoldDB" id="A0ABD3E6P6"/>
<keyword evidence="2" id="KW-1185">Reference proteome</keyword>
<name>A0ABD3E6P6_9LAMI</name>
<proteinExistence type="predicted"/>
<reference evidence="2" key="1">
    <citation type="journal article" date="2024" name="IScience">
        <title>Strigolactones Initiate the Formation of Haustorium-like Structures in Castilleja.</title>
        <authorList>
            <person name="Buerger M."/>
            <person name="Peterson D."/>
            <person name="Chory J."/>
        </authorList>
    </citation>
    <scope>NUCLEOTIDE SEQUENCE [LARGE SCALE GENOMIC DNA]</scope>
</reference>